<name>A0A1J5SP15_9ZZZZ</name>
<organism evidence="1">
    <name type="scientific">mine drainage metagenome</name>
    <dbReference type="NCBI Taxonomy" id="410659"/>
    <lineage>
        <taxon>unclassified sequences</taxon>
        <taxon>metagenomes</taxon>
        <taxon>ecological metagenomes</taxon>
    </lineage>
</organism>
<proteinExistence type="predicted"/>
<sequence length="169" mass="19014">MALLTLISFAFLSFSNSTIAQDKKAEKKKEKAQQIKSIVEDSVKYVFAAEIAIPQAGNMRNLTYGYDVTITKDTINSYLPYFGRAYGGIEFGSTKSPLDFISTKFNYESKSKKKTNGWDINIEIKDQTDVRKMIFSIFDNGSATLDVFFNSRSQISFNGYVKAVTPKKS</sequence>
<dbReference type="EMBL" id="MLJW01000048">
    <property type="protein sequence ID" value="OIR05784.1"/>
    <property type="molecule type" value="Genomic_DNA"/>
</dbReference>
<dbReference type="Gene3D" id="2.40.128.410">
    <property type="match status" value="1"/>
</dbReference>
<dbReference type="AlphaFoldDB" id="A0A1J5SP15"/>
<protein>
    <recommendedName>
        <fullName evidence="2">DUF4251 domain-containing protein</fullName>
    </recommendedName>
</protein>
<dbReference type="InterPro" id="IPR025347">
    <property type="entry name" value="DUF4251"/>
</dbReference>
<comment type="caution">
    <text evidence="1">The sequence shown here is derived from an EMBL/GenBank/DDBJ whole genome shotgun (WGS) entry which is preliminary data.</text>
</comment>
<reference evidence="1" key="1">
    <citation type="submission" date="2016-10" db="EMBL/GenBank/DDBJ databases">
        <title>Sequence of Gallionella enrichment culture.</title>
        <authorList>
            <person name="Poehlein A."/>
            <person name="Muehling M."/>
            <person name="Daniel R."/>
        </authorList>
    </citation>
    <scope>NUCLEOTIDE SEQUENCE</scope>
</reference>
<evidence type="ECO:0008006" key="2">
    <source>
        <dbReference type="Google" id="ProtNLM"/>
    </source>
</evidence>
<accession>A0A1J5SP15</accession>
<evidence type="ECO:0000313" key="1">
    <source>
        <dbReference type="EMBL" id="OIR05784.1"/>
    </source>
</evidence>
<gene>
    <name evidence="1" type="ORF">GALL_122190</name>
</gene>
<dbReference type="Pfam" id="PF14059">
    <property type="entry name" value="DUF4251"/>
    <property type="match status" value="1"/>
</dbReference>